<feature type="domain" description="Xylose isomerase-like TIM barrel" evidence="3">
    <location>
        <begin position="22"/>
        <end position="274"/>
    </location>
</feature>
<dbReference type="NCBIfam" id="NF009689">
    <property type="entry name" value="PRK13210.1"/>
    <property type="match status" value="1"/>
</dbReference>
<dbReference type="Proteomes" id="UP000004846">
    <property type="component" value="Unassembled WGS sequence"/>
</dbReference>
<protein>
    <recommendedName>
        <fullName evidence="2">L-ribulose-5-phosphate 3-epimerase</fullName>
    </recommendedName>
</protein>
<sequence length="286" mass="32969">MARIGLYEKALPQNLTWAERLTWAKKLGFDFLEMSIDESDERLARLAWTPSQLQELSQLMVKEDFFIHSLCLSGHRRFPLGSLNKETREKGRKILSQAIRLAHQLNIRVIQIAGYDVFYEEKTAETREFFLQGLKKGVEEAAQYGVILAVEIMDDPFMNSIQKFLEIKEQIPSPFLHVYPDLGNLSAWPENNPAVELEKGIAEIAAIHLKDTFAVTDTFEGKFREVTFGEGCVDFTGLLKTLKRLNYSGPFLIEMWNETDLNFQEKIQAAQQYLYPKLAEVGYYEQ</sequence>
<dbReference type="GO" id="GO:0016861">
    <property type="term" value="F:intramolecular oxidoreductase activity, interconverting aldoses and ketoses"/>
    <property type="evidence" value="ECO:0007669"/>
    <property type="project" value="InterPro"/>
</dbReference>
<gene>
    <name evidence="4" type="ORF">HMPREF9498_00888</name>
</gene>
<evidence type="ECO:0000313" key="4">
    <source>
        <dbReference type="EMBL" id="EFM83431.1"/>
    </source>
</evidence>
<dbReference type="Gene3D" id="3.20.20.150">
    <property type="entry name" value="Divalent-metal-dependent TIM barrel enzymes"/>
    <property type="match status" value="1"/>
</dbReference>
<dbReference type="InterPro" id="IPR050417">
    <property type="entry name" value="Sugar_Epim/Isomerase"/>
</dbReference>
<evidence type="ECO:0000313" key="5">
    <source>
        <dbReference type="Proteomes" id="UP000004846"/>
    </source>
</evidence>
<dbReference type="InterPro" id="IPR013022">
    <property type="entry name" value="Xyl_isomerase-like_TIM-brl"/>
</dbReference>
<organism evidence="4 5">
    <name type="scientific">Enterococcus faecalis TX4248</name>
    <dbReference type="NCBI Taxonomy" id="749495"/>
    <lineage>
        <taxon>Bacteria</taxon>
        <taxon>Bacillati</taxon>
        <taxon>Bacillota</taxon>
        <taxon>Bacilli</taxon>
        <taxon>Lactobacillales</taxon>
        <taxon>Enterococcaceae</taxon>
        <taxon>Enterococcus</taxon>
    </lineage>
</organism>
<evidence type="ECO:0000256" key="1">
    <source>
        <dbReference type="ARBA" id="ARBA00023235"/>
    </source>
</evidence>
<keyword evidence="1 4" id="KW-0413">Isomerase</keyword>
<evidence type="ECO:0000259" key="3">
    <source>
        <dbReference type="Pfam" id="PF01261"/>
    </source>
</evidence>
<proteinExistence type="predicted"/>
<dbReference type="InterPro" id="IPR004560">
    <property type="entry name" value="L-Ru-5P_3-Epase"/>
</dbReference>
<dbReference type="PANTHER" id="PTHR43489">
    <property type="entry name" value="ISOMERASE"/>
    <property type="match status" value="1"/>
</dbReference>
<dbReference type="Pfam" id="PF01261">
    <property type="entry name" value="AP_endonuc_2"/>
    <property type="match status" value="1"/>
</dbReference>
<dbReference type="NCBIfam" id="NF009688">
    <property type="entry name" value="PRK13209.1"/>
    <property type="match status" value="1"/>
</dbReference>
<dbReference type="GO" id="GO:0019852">
    <property type="term" value="P:L-ascorbic acid metabolic process"/>
    <property type="evidence" value="ECO:0007669"/>
    <property type="project" value="TreeGrafter"/>
</dbReference>
<evidence type="ECO:0000256" key="2">
    <source>
        <dbReference type="NCBIfam" id="TIGR00542"/>
    </source>
</evidence>
<dbReference type="HOGENOM" id="CLU_082738_0_0_9"/>
<name>A0A125W7Z4_ENTFL</name>
<dbReference type="InterPro" id="IPR036237">
    <property type="entry name" value="Xyl_isomerase-like_sf"/>
</dbReference>
<comment type="caution">
    <text evidence="4">The sequence shown here is derived from an EMBL/GenBank/DDBJ whole genome shotgun (WGS) entry which is preliminary data.</text>
</comment>
<accession>A0A125W7Z4</accession>
<dbReference type="NCBIfam" id="TIGR00542">
    <property type="entry name" value="hxl6Piso_put"/>
    <property type="match status" value="1"/>
</dbReference>
<dbReference type="AlphaFoldDB" id="A0A125W7Z4"/>
<dbReference type="GO" id="GO:0034015">
    <property type="term" value="F:L-ribulose-5-phosphate 3-epimerase activity"/>
    <property type="evidence" value="ECO:0007669"/>
    <property type="project" value="TreeGrafter"/>
</dbReference>
<dbReference type="PANTHER" id="PTHR43489:SF1">
    <property type="entry name" value="L-RIBULOSE-5-PHOSPHATE 3-EPIMERASE SGBU-RELATED"/>
    <property type="match status" value="1"/>
</dbReference>
<dbReference type="RefSeq" id="WP_002358016.1">
    <property type="nucleotide sequence ID" value="NZ_GL454430.1"/>
</dbReference>
<dbReference type="EMBL" id="AEBR01000025">
    <property type="protein sequence ID" value="EFM83431.1"/>
    <property type="molecule type" value="Genomic_DNA"/>
</dbReference>
<reference evidence="4 5" key="1">
    <citation type="submission" date="2010-07" db="EMBL/GenBank/DDBJ databases">
        <authorList>
            <person name="Sid Ahmed O."/>
        </authorList>
    </citation>
    <scope>NUCLEOTIDE SEQUENCE [LARGE SCALE GENOMIC DNA]</scope>
    <source>
        <strain evidence="4 5">TX4248</strain>
    </source>
</reference>
<dbReference type="SUPFAM" id="SSF51658">
    <property type="entry name" value="Xylose isomerase-like"/>
    <property type="match status" value="1"/>
</dbReference>